<dbReference type="eggNOG" id="ENOG502TI3S">
    <property type="taxonomic scope" value="Eukaryota"/>
</dbReference>
<name>E3NB82_CAERE</name>
<dbReference type="HOGENOM" id="CLU_307416_0_0_1"/>
<feature type="compositionally biased region" description="Low complexity" evidence="1">
    <location>
        <begin position="137"/>
        <end position="149"/>
    </location>
</feature>
<gene>
    <name evidence="2" type="ORF">CRE_07786</name>
</gene>
<dbReference type="Proteomes" id="UP000008281">
    <property type="component" value="Unassembled WGS sequence"/>
</dbReference>
<feature type="compositionally biased region" description="Low complexity" evidence="1">
    <location>
        <begin position="25"/>
        <end position="47"/>
    </location>
</feature>
<organism evidence="3">
    <name type="scientific">Caenorhabditis remanei</name>
    <name type="common">Caenorhabditis vulgaris</name>
    <dbReference type="NCBI Taxonomy" id="31234"/>
    <lineage>
        <taxon>Eukaryota</taxon>
        <taxon>Metazoa</taxon>
        <taxon>Ecdysozoa</taxon>
        <taxon>Nematoda</taxon>
        <taxon>Chromadorea</taxon>
        <taxon>Rhabditida</taxon>
        <taxon>Rhabditina</taxon>
        <taxon>Rhabditomorpha</taxon>
        <taxon>Rhabditoidea</taxon>
        <taxon>Rhabditidae</taxon>
        <taxon>Peloderinae</taxon>
        <taxon>Caenorhabditis</taxon>
    </lineage>
</organism>
<evidence type="ECO:0000256" key="1">
    <source>
        <dbReference type="SAM" id="MobiDB-lite"/>
    </source>
</evidence>
<dbReference type="FunCoup" id="E3NB82">
    <property type="interactions" value="442"/>
</dbReference>
<feature type="compositionally biased region" description="Basic residues" evidence="1">
    <location>
        <begin position="10"/>
        <end position="24"/>
    </location>
</feature>
<feature type="region of interest" description="Disordered" evidence="1">
    <location>
        <begin position="832"/>
        <end position="860"/>
    </location>
</feature>
<feature type="region of interest" description="Disordered" evidence="1">
    <location>
        <begin position="724"/>
        <end position="763"/>
    </location>
</feature>
<keyword evidence="3" id="KW-1185">Reference proteome</keyword>
<feature type="region of interest" description="Disordered" evidence="1">
    <location>
        <begin position="1"/>
        <end position="47"/>
    </location>
</feature>
<feature type="compositionally biased region" description="Low complexity" evidence="1">
    <location>
        <begin position="725"/>
        <end position="740"/>
    </location>
</feature>
<dbReference type="InParanoid" id="E3NB82"/>
<dbReference type="AlphaFoldDB" id="E3NB82"/>
<proteinExistence type="predicted"/>
<feature type="region of interest" description="Disordered" evidence="1">
    <location>
        <begin position="124"/>
        <end position="149"/>
    </location>
</feature>
<protein>
    <submittedName>
        <fullName evidence="2">Uncharacterized protein</fullName>
    </submittedName>
</protein>
<reference evidence="2" key="1">
    <citation type="submission" date="2007-07" db="EMBL/GenBank/DDBJ databases">
        <title>PCAP assembly of the Caenorhabditis remanei genome.</title>
        <authorList>
            <consortium name="The Caenorhabditis remanei Sequencing Consortium"/>
            <person name="Wilson R.K."/>
        </authorList>
    </citation>
    <scope>NUCLEOTIDE SEQUENCE [LARGE SCALE GENOMIC DNA]</scope>
    <source>
        <strain evidence="2">PB4641</strain>
    </source>
</reference>
<accession>E3NB82</accession>
<sequence>MTPNQAEKKKQNKKHNGGKKHHTAKNAQKSKNQNKPESSCSQQSNNEEVNLRQECSVKINNDHIQIGHFKLTNVDLRDIVRKSEQIQVEQNGKALTNDPKFMEQLDAYAQQKSEEIINSTVKTLPTTIDSSGPTQASKSSLHTSSSANSINVTNRIAPTTTVERTVNMTNPPTADAKSQAVRKVDAIQLGREFLERRKQEPPPPPPKVQPKKTYKKRFFGDKLVNPNGQDSPFVAMPIDIDSFYMEYDDIDAECTLLKEWPPLDESMLYYEQPDVIAKNILDPNLPYSFPFTIEVFFALTGIRRRLTFLYSGPNTFKSLSHKFRHKHCESENFQMFYLNHDGRYMEVHDNFTLKQMLITHGAYPRGAHCPLRSACGKVWCIPTTSYAEELIFERERDLIMGLDSELNFQLMEKRERSCVDHLPFALSADFRFAEVYHKVIHYSDEEMSRSYNKYAHEQAIDLILDCQRTMDREQLFSDCRTKELTVQELKDVLVYRYHFPTDGLTSDQSATKEIADIVTELRKSKHQTREALHMIEVELRKLAMELKKSNQNRRAPLQIFQVPYETRYSGPHIVQTIPKAEYQQLQIVQQPMQLAELIKKEVHAEKVAKKQEGSNSSETISKLVEDSVNLAKDVQNLITQRDSLEQVKSPDFEVPDPVVIEQVIKDVALLTPNQLKDVTEMVYQKMTSNPNLSGEPMNLSSAKCVETLREVLTMFLKPAQLPFKEGNISNSENQESSNKSGPIDKESFSDNQNCQNKSERKSSTQISKELILEMLECINKLQKPTHGATYKYNNNYATEKKIEETTVAEKVIIKTGSIQRDTNRKDQVSLFADQDRDRSQKPPVLDNLSLADSSDTQQNSIKTNNLDYDAMDSKLQALPATSSVDLTLNVLNGNTLSAPKLQTHVDANISSGQELEVILEASVDQSVQNRSQDLCNVRVSPTMQNKRNTNVHQKDMNAKKND</sequence>
<feature type="compositionally biased region" description="Polar residues" evidence="1">
    <location>
        <begin position="850"/>
        <end position="860"/>
    </location>
</feature>
<dbReference type="EMBL" id="DS268582">
    <property type="protein sequence ID" value="EFO91812.1"/>
    <property type="molecule type" value="Genomic_DNA"/>
</dbReference>
<evidence type="ECO:0000313" key="3">
    <source>
        <dbReference type="Proteomes" id="UP000008281"/>
    </source>
</evidence>
<evidence type="ECO:0000313" key="2">
    <source>
        <dbReference type="EMBL" id="EFO91812.1"/>
    </source>
</evidence>
<feature type="compositionally biased region" description="Polar residues" evidence="1">
    <location>
        <begin position="124"/>
        <end position="136"/>
    </location>
</feature>
<dbReference type="OrthoDB" id="5876116at2759"/>
<feature type="region of interest" description="Disordered" evidence="1">
    <location>
        <begin position="193"/>
        <end position="212"/>
    </location>
</feature>